<dbReference type="OrthoDB" id="6206554at2"/>
<evidence type="ECO:0000313" key="6">
    <source>
        <dbReference type="Proteomes" id="UP000464318"/>
    </source>
</evidence>
<evidence type="ECO:0000256" key="3">
    <source>
        <dbReference type="ARBA" id="ARBA00022989"/>
    </source>
</evidence>
<keyword evidence="3" id="KW-1133">Transmembrane helix</keyword>
<dbReference type="Gene3D" id="3.40.50.410">
    <property type="entry name" value="von Willebrand factor, type A domain"/>
    <property type="match status" value="1"/>
</dbReference>
<accession>A0A6P1QWP1</accession>
<dbReference type="PANTHER" id="PTHR22550:SF5">
    <property type="entry name" value="LEUCINE ZIPPER PROTEIN 4"/>
    <property type="match status" value="1"/>
</dbReference>
<evidence type="ECO:0000256" key="1">
    <source>
        <dbReference type="ARBA" id="ARBA00022475"/>
    </source>
</evidence>
<evidence type="ECO:0000313" key="5">
    <source>
        <dbReference type="EMBL" id="QHN65403.1"/>
    </source>
</evidence>
<dbReference type="InterPro" id="IPR036465">
    <property type="entry name" value="vWFA_dom_sf"/>
</dbReference>
<dbReference type="SMART" id="SM00327">
    <property type="entry name" value="VWA"/>
    <property type="match status" value="1"/>
</dbReference>
<dbReference type="AlphaFoldDB" id="A0A6P1QWP1"/>
<protein>
    <submittedName>
        <fullName evidence="5">VWA domain-containing protein</fullName>
    </submittedName>
</protein>
<dbReference type="Proteomes" id="UP000464318">
    <property type="component" value="Chromosome"/>
</dbReference>
<dbReference type="SUPFAM" id="SSF53300">
    <property type="entry name" value="vWA-like"/>
    <property type="match status" value="1"/>
</dbReference>
<proteinExistence type="predicted"/>
<keyword evidence="4" id="KW-0472">Membrane</keyword>
<keyword evidence="6" id="KW-1185">Reference proteome</keyword>
<name>A0A6P1QWP1_9FLAO</name>
<evidence type="ECO:0000256" key="2">
    <source>
        <dbReference type="ARBA" id="ARBA00022692"/>
    </source>
</evidence>
<dbReference type="RefSeq" id="WP_120489572.1">
    <property type="nucleotide sequence ID" value="NZ_CP029149.1"/>
</dbReference>
<keyword evidence="2" id="KW-0812">Transmembrane</keyword>
<keyword evidence="1" id="KW-1003">Cell membrane</keyword>
<dbReference type="Pfam" id="PF13519">
    <property type="entry name" value="VWA_2"/>
    <property type="match status" value="1"/>
</dbReference>
<gene>
    <name evidence="5" type="ORF">DBX24_05635</name>
</gene>
<evidence type="ECO:0000256" key="4">
    <source>
        <dbReference type="ARBA" id="ARBA00023136"/>
    </source>
</evidence>
<dbReference type="KEGG" id="bcad:DBX24_05635"/>
<dbReference type="InterPro" id="IPR050768">
    <property type="entry name" value="UPF0353/GerABKA_families"/>
</dbReference>
<dbReference type="PANTHER" id="PTHR22550">
    <property type="entry name" value="SPORE GERMINATION PROTEIN"/>
    <property type="match status" value="1"/>
</dbReference>
<reference evidence="5 6" key="1">
    <citation type="submission" date="2018-04" db="EMBL/GenBank/DDBJ databases">
        <title>Characteristic and Complete Genome Sequencing of A Novel Member of Infective Endocarditis Causative Bacteria: Bergeyella cardium QL-PH.</title>
        <authorList>
            <person name="Pan H."/>
            <person name="Sun E."/>
            <person name="Zhang Y."/>
        </authorList>
    </citation>
    <scope>NUCLEOTIDE SEQUENCE [LARGE SCALE GENOMIC DNA]</scope>
    <source>
        <strain evidence="5 6">HPQL</strain>
    </source>
</reference>
<dbReference type="PROSITE" id="PS50234">
    <property type="entry name" value="VWFA"/>
    <property type="match status" value="1"/>
</dbReference>
<sequence>MILGNSTYLLLLLLFPLMGLIIIRYIRWKKSRKHIFAESSFHKNIFGGEHRFSRIIPYFYLLSLLFLIFSIIDLVAGEEKVESKQKVSNIIFVLDVSNSMNTEDVPPSRLEMAKDIISSTLPSLSGSRIGLVVFAGEAASIMPLTSDLSATENYINGIQSSIIKVQGTDFLKAIETAAAKFHDIPKGSRHIILLSDGEDNEGNEDSAISLAQKEGISVTTVGIGTPEGAPIPEYFYGQLMGYKSDLYGETVISKRQEKALKNIAKKTNASYIDGNNRATASSEIISNIKNRAGNSSIIIESQNTEHYYQYFLAVSIFFLFIIYLFNPKRDLNL</sequence>
<organism evidence="5 6">
    <name type="scientific">Bergeyella cardium</name>
    <dbReference type="NCBI Taxonomy" id="1585976"/>
    <lineage>
        <taxon>Bacteria</taxon>
        <taxon>Pseudomonadati</taxon>
        <taxon>Bacteroidota</taxon>
        <taxon>Flavobacteriia</taxon>
        <taxon>Flavobacteriales</taxon>
        <taxon>Weeksellaceae</taxon>
        <taxon>Bergeyella</taxon>
    </lineage>
</organism>
<dbReference type="InterPro" id="IPR002035">
    <property type="entry name" value="VWF_A"/>
</dbReference>
<dbReference type="EMBL" id="CP029149">
    <property type="protein sequence ID" value="QHN65403.1"/>
    <property type="molecule type" value="Genomic_DNA"/>
</dbReference>